<dbReference type="Gene3D" id="3.90.79.10">
    <property type="entry name" value="Nucleoside Triphosphate Pyrophosphohydrolase"/>
    <property type="match status" value="1"/>
</dbReference>
<keyword evidence="6" id="KW-1185">Reference proteome</keyword>
<dbReference type="InterPro" id="IPR000086">
    <property type="entry name" value="NUDIX_hydrolase_dom"/>
</dbReference>
<dbReference type="Proteomes" id="UP000665561">
    <property type="component" value="Unassembled WGS sequence"/>
</dbReference>
<dbReference type="PROSITE" id="PS00893">
    <property type="entry name" value="NUDIX_BOX"/>
    <property type="match status" value="1"/>
</dbReference>
<dbReference type="PRINTS" id="PR00502">
    <property type="entry name" value="NUDIXFAMILY"/>
</dbReference>
<dbReference type="InterPro" id="IPR020084">
    <property type="entry name" value="NUDIX_hydrolase_CS"/>
</dbReference>
<proteinExistence type="inferred from homology"/>
<evidence type="ECO:0000256" key="1">
    <source>
        <dbReference type="ARBA" id="ARBA00001946"/>
    </source>
</evidence>
<comment type="cofactor">
    <cofactor evidence="1">
        <name>Mg(2+)</name>
        <dbReference type="ChEBI" id="CHEBI:18420"/>
    </cofactor>
</comment>
<dbReference type="PANTHER" id="PTHR43046:SF15">
    <property type="entry name" value="MUTT_NUDIX FAMILY PROTEIN"/>
    <property type="match status" value="1"/>
</dbReference>
<evidence type="ECO:0000313" key="6">
    <source>
        <dbReference type="Proteomes" id="UP000665561"/>
    </source>
</evidence>
<organism evidence="5 6">
    <name type="scientific">Paenibacillus glycinis</name>
    <dbReference type="NCBI Taxonomy" id="2697035"/>
    <lineage>
        <taxon>Bacteria</taxon>
        <taxon>Bacillati</taxon>
        <taxon>Bacillota</taxon>
        <taxon>Bacilli</taxon>
        <taxon>Bacillales</taxon>
        <taxon>Paenibacillaceae</taxon>
        <taxon>Paenibacillus</taxon>
    </lineage>
</organism>
<comment type="caution">
    <text evidence="5">The sequence shown here is derived from an EMBL/GenBank/DDBJ whole genome shotgun (WGS) entry which is preliminary data.</text>
</comment>
<evidence type="ECO:0000256" key="2">
    <source>
        <dbReference type="ARBA" id="ARBA00022801"/>
    </source>
</evidence>
<comment type="similarity">
    <text evidence="3">Belongs to the Nudix hydrolase family.</text>
</comment>
<gene>
    <name evidence="5" type="ORF">GT019_24095</name>
</gene>
<protein>
    <submittedName>
        <fullName evidence="5">NUDIX domain-containing protein</fullName>
    </submittedName>
</protein>
<evidence type="ECO:0000313" key="5">
    <source>
        <dbReference type="EMBL" id="NBD26965.1"/>
    </source>
</evidence>
<feature type="domain" description="Nudix hydrolase" evidence="4">
    <location>
        <begin position="24"/>
        <end position="156"/>
    </location>
</feature>
<name>A0ABW9XWJ2_9BACL</name>
<sequence>MQLMSRITDREVRGGDPELLPYVSRYASRGVLFDHRADVAMMYVARTALYKLPGGGIEAKETPEQAFLREVREETGYDAEILHGLGYIEEHKKANAFLQVSYCYIARAVQEHEAKLTEHEKKLGMSVHWMTLNEAIEAVGYVLAACTDYSTTFMLQRDKAILEAAATWLRAPYSS</sequence>
<accession>A0ABW9XWJ2</accession>
<evidence type="ECO:0000259" key="4">
    <source>
        <dbReference type="PROSITE" id="PS51462"/>
    </source>
</evidence>
<dbReference type="InterPro" id="IPR015797">
    <property type="entry name" value="NUDIX_hydrolase-like_dom_sf"/>
</dbReference>
<dbReference type="Pfam" id="PF00293">
    <property type="entry name" value="NUDIX"/>
    <property type="match status" value="1"/>
</dbReference>
<dbReference type="PROSITE" id="PS51462">
    <property type="entry name" value="NUDIX"/>
    <property type="match status" value="1"/>
</dbReference>
<keyword evidence="2 3" id="KW-0378">Hydrolase</keyword>
<dbReference type="SUPFAM" id="SSF55811">
    <property type="entry name" value="Nudix"/>
    <property type="match status" value="1"/>
</dbReference>
<dbReference type="PANTHER" id="PTHR43046">
    <property type="entry name" value="GDP-MANNOSE MANNOSYL HYDROLASE"/>
    <property type="match status" value="1"/>
</dbReference>
<reference evidence="5 6" key="1">
    <citation type="submission" date="2020-01" db="EMBL/GenBank/DDBJ databases">
        <title>Paenibacillus soybeanensis sp. nov. isolated from the nodules of soybean (Glycine max(L.) Merr).</title>
        <authorList>
            <person name="Wang H."/>
        </authorList>
    </citation>
    <scope>NUCLEOTIDE SEQUENCE [LARGE SCALE GENOMIC DNA]</scope>
    <source>
        <strain evidence="5 6">T1</strain>
    </source>
</reference>
<dbReference type="EMBL" id="JAAAMV010000024">
    <property type="protein sequence ID" value="NBD26965.1"/>
    <property type="molecule type" value="Genomic_DNA"/>
</dbReference>
<evidence type="ECO:0000256" key="3">
    <source>
        <dbReference type="RuleBase" id="RU003476"/>
    </source>
</evidence>
<dbReference type="CDD" id="cd02883">
    <property type="entry name" value="NUDIX_Hydrolase"/>
    <property type="match status" value="1"/>
</dbReference>
<dbReference type="InterPro" id="IPR020476">
    <property type="entry name" value="Nudix_hydrolase"/>
</dbReference>